<comment type="caution">
    <text evidence="3">The sequence shown here is derived from an EMBL/GenBank/DDBJ whole genome shotgun (WGS) entry which is preliminary data.</text>
</comment>
<dbReference type="GO" id="GO:0016798">
    <property type="term" value="F:hydrolase activity, acting on glycosyl bonds"/>
    <property type="evidence" value="ECO:0007669"/>
    <property type="project" value="UniProtKB-KW"/>
</dbReference>
<dbReference type="Gene3D" id="2.70.98.10">
    <property type="match status" value="1"/>
</dbReference>
<dbReference type="EMBL" id="JAPWDQ010000003">
    <property type="protein sequence ID" value="KAJ5491249.1"/>
    <property type="molecule type" value="Genomic_DNA"/>
</dbReference>
<reference evidence="3" key="2">
    <citation type="journal article" date="2023" name="IMA Fungus">
        <title>Comparative genomic study of the Penicillium genus elucidates a diverse pangenome and 15 lateral gene transfer events.</title>
        <authorList>
            <person name="Petersen C."/>
            <person name="Sorensen T."/>
            <person name="Nielsen M.R."/>
            <person name="Sondergaard T.E."/>
            <person name="Sorensen J.L."/>
            <person name="Fitzpatrick D.A."/>
            <person name="Frisvad J.C."/>
            <person name="Nielsen K.L."/>
        </authorList>
    </citation>
    <scope>NUCLEOTIDE SEQUENCE</scope>
    <source>
        <strain evidence="3">IBT 30728</strain>
    </source>
</reference>
<dbReference type="InterPro" id="IPR014718">
    <property type="entry name" value="GH-type_carb-bd"/>
</dbReference>
<dbReference type="InterPro" id="IPR050883">
    <property type="entry name" value="PNGase"/>
</dbReference>
<evidence type="ECO:0000256" key="1">
    <source>
        <dbReference type="SAM" id="MobiDB-lite"/>
    </source>
</evidence>
<dbReference type="Proteomes" id="UP001148312">
    <property type="component" value="Unassembled WGS sequence"/>
</dbReference>
<dbReference type="GO" id="GO:0005634">
    <property type="term" value="C:nucleus"/>
    <property type="evidence" value="ECO:0007669"/>
    <property type="project" value="TreeGrafter"/>
</dbReference>
<name>A0A9X0BZ85_9EURO</name>
<dbReference type="InterPro" id="IPR012939">
    <property type="entry name" value="Glyco_hydro_92"/>
</dbReference>
<dbReference type="InterPro" id="IPR008928">
    <property type="entry name" value="6-hairpin_glycosidase_sf"/>
</dbReference>
<dbReference type="GO" id="GO:0005975">
    <property type="term" value="P:carbohydrate metabolic process"/>
    <property type="evidence" value="ECO:0007669"/>
    <property type="project" value="InterPro"/>
</dbReference>
<dbReference type="Gene3D" id="1.20.1050.60">
    <property type="entry name" value="alpha-1,2-mannosidase"/>
    <property type="match status" value="1"/>
</dbReference>
<dbReference type="GO" id="GO:0000224">
    <property type="term" value="F:peptide-N4-(N-acetyl-beta-glucosaminyl)asparagine amidase activity"/>
    <property type="evidence" value="ECO:0007669"/>
    <property type="project" value="TreeGrafter"/>
</dbReference>
<dbReference type="AlphaFoldDB" id="A0A9X0BZ85"/>
<dbReference type="SUPFAM" id="SSF48208">
    <property type="entry name" value="Six-hairpin glycosidases"/>
    <property type="match status" value="1"/>
</dbReference>
<organism evidence="3 4">
    <name type="scientific">Penicillium diatomitis</name>
    <dbReference type="NCBI Taxonomy" id="2819901"/>
    <lineage>
        <taxon>Eukaryota</taxon>
        <taxon>Fungi</taxon>
        <taxon>Dikarya</taxon>
        <taxon>Ascomycota</taxon>
        <taxon>Pezizomycotina</taxon>
        <taxon>Eurotiomycetes</taxon>
        <taxon>Eurotiomycetidae</taxon>
        <taxon>Eurotiales</taxon>
        <taxon>Aspergillaceae</taxon>
        <taxon>Penicillium</taxon>
    </lineage>
</organism>
<dbReference type="GO" id="GO:0030246">
    <property type="term" value="F:carbohydrate binding"/>
    <property type="evidence" value="ECO:0007669"/>
    <property type="project" value="InterPro"/>
</dbReference>
<keyword evidence="3" id="KW-0326">Glycosidase</keyword>
<dbReference type="Gene3D" id="1.20.1610.10">
    <property type="entry name" value="alpha-1,2-mannosidases domains"/>
    <property type="match status" value="1"/>
</dbReference>
<gene>
    <name evidence="3" type="ORF">N7539_002816</name>
</gene>
<dbReference type="GO" id="GO:0005829">
    <property type="term" value="C:cytosol"/>
    <property type="evidence" value="ECO:0007669"/>
    <property type="project" value="TreeGrafter"/>
</dbReference>
<reference evidence="3" key="1">
    <citation type="submission" date="2022-12" db="EMBL/GenBank/DDBJ databases">
        <authorList>
            <person name="Petersen C."/>
        </authorList>
    </citation>
    <scope>NUCLEOTIDE SEQUENCE</scope>
    <source>
        <strain evidence="3">IBT 30728</strain>
    </source>
</reference>
<sequence>MKKGADNAGISGNAPRSSEASCRRRWTKHTGVLHRWEQRYWLLSHVSSQQACTNAEAEVPAPGKDFARLEQEAVDSWSEKLRPIKIRAGGVRDAMIGAFWSGIYRTMLSPQNMTGENPVWKSDEPYFDSFYCIWDQFRAQLPLLSLIDPKTQTNLICSLLHTYKTEGWLPDCRMSLCKDWNQGSSNADVVLTDVFVKNLTGIDWELAYNDAENEPLEWSYEGRGGLQSWKRLNYIPYLDFDYPGFGTNSRSISRTVEYAYNDYSLAVVGKGLGKSENTKYLSRANNWRNSFKADQKSVSENGTDTGFTGIFQPKYVNGTWGFQDPIARHSSRRLK</sequence>
<feature type="domain" description="Glycosyl hydrolase family 92" evidence="2">
    <location>
        <begin position="50"/>
        <end position="322"/>
    </location>
</feature>
<dbReference type="PANTHER" id="PTHR12143:SF23">
    <property type="entry name" value="PUTATIVE-RELATED"/>
    <property type="match status" value="1"/>
</dbReference>
<keyword evidence="3" id="KW-0378">Hydrolase</keyword>
<accession>A0A9X0BZ85</accession>
<proteinExistence type="predicted"/>
<evidence type="ECO:0000259" key="2">
    <source>
        <dbReference type="Pfam" id="PF07971"/>
    </source>
</evidence>
<evidence type="ECO:0000313" key="4">
    <source>
        <dbReference type="Proteomes" id="UP001148312"/>
    </source>
</evidence>
<keyword evidence="4" id="KW-1185">Reference proteome</keyword>
<dbReference type="GeneID" id="81622668"/>
<evidence type="ECO:0000313" key="3">
    <source>
        <dbReference type="EMBL" id="KAJ5491249.1"/>
    </source>
</evidence>
<protein>
    <submittedName>
        <fullName evidence="3">Secreted glycosidase</fullName>
    </submittedName>
</protein>
<dbReference type="RefSeq" id="XP_056792378.1">
    <property type="nucleotide sequence ID" value="XM_056932419.1"/>
</dbReference>
<dbReference type="GO" id="GO:0006516">
    <property type="term" value="P:glycoprotein catabolic process"/>
    <property type="evidence" value="ECO:0007669"/>
    <property type="project" value="TreeGrafter"/>
</dbReference>
<dbReference type="PANTHER" id="PTHR12143">
    <property type="entry name" value="PEPTIDE N-GLYCANASE PNGASE -RELATED"/>
    <property type="match status" value="1"/>
</dbReference>
<feature type="region of interest" description="Disordered" evidence="1">
    <location>
        <begin position="1"/>
        <end position="23"/>
    </location>
</feature>
<dbReference type="Pfam" id="PF07971">
    <property type="entry name" value="Glyco_hydro_92"/>
    <property type="match status" value="1"/>
</dbReference>